<dbReference type="Pfam" id="PF16459">
    <property type="entry name" value="Phage_TAC_13"/>
    <property type="match status" value="1"/>
</dbReference>
<keyword evidence="2" id="KW-1185">Reference proteome</keyword>
<dbReference type="AlphaFoldDB" id="A0A395RAD9"/>
<accession>A0A395RAD9</accession>
<organism evidence="1 2">
    <name type="scientific">Pseudomonas abyssi</name>
    <dbReference type="NCBI Taxonomy" id="170540"/>
    <lineage>
        <taxon>Bacteria</taxon>
        <taxon>Pseudomonadati</taxon>
        <taxon>Pseudomonadota</taxon>
        <taxon>Gammaproteobacteria</taxon>
        <taxon>Pseudomonadales</taxon>
        <taxon>Pseudomonadaceae</taxon>
        <taxon>Pseudomonas</taxon>
    </lineage>
</organism>
<evidence type="ECO:0000313" key="2">
    <source>
        <dbReference type="Proteomes" id="UP000265411"/>
    </source>
</evidence>
<gene>
    <name evidence="1" type="ORF">ASB58_07020</name>
</gene>
<reference evidence="1 2" key="1">
    <citation type="journal article" date="2018" name="Syst. Appl. Microbiol.">
        <title>Pseudomonas gallaeciensis sp. nov., isolated from crude-oil-contaminated intertidal sand samples after the Prestige oil spill.</title>
        <authorList>
            <person name="Mulet M."/>
            <person name="Sanchez D."/>
            <person name="Rodriguez A.C."/>
            <person name="Nogales B."/>
            <person name="Bosch R."/>
            <person name="Busquets A."/>
            <person name="Gomila M."/>
            <person name="Lalucat J."/>
            <person name="Garcia-Valdes E."/>
        </authorList>
    </citation>
    <scope>NUCLEOTIDE SEQUENCE [LARGE SCALE GENOMIC DNA]</scope>
    <source>
        <strain evidence="1 2">V113</strain>
    </source>
</reference>
<protein>
    <submittedName>
        <fullName evidence="1">Phage tail protein</fullName>
    </submittedName>
</protein>
<evidence type="ECO:0000313" key="1">
    <source>
        <dbReference type="EMBL" id="RGP57076.1"/>
    </source>
</evidence>
<dbReference type="OrthoDB" id="6169491at2"/>
<dbReference type="Proteomes" id="UP000265411">
    <property type="component" value="Unassembled WGS sequence"/>
</dbReference>
<comment type="caution">
    <text evidence="1">The sequence shown here is derived from an EMBL/GenBank/DDBJ whole genome shotgun (WGS) entry which is preliminary data.</text>
</comment>
<dbReference type="EMBL" id="LMAZ01000001">
    <property type="protein sequence ID" value="RGP57076.1"/>
    <property type="molecule type" value="Genomic_DNA"/>
</dbReference>
<proteinExistence type="predicted"/>
<name>A0A395RAD9_9PSED</name>
<dbReference type="RefSeq" id="WP_118129812.1">
    <property type="nucleotide sequence ID" value="NZ_LMAZ01000001.1"/>
</dbReference>
<sequence length="133" mass="13921">MNLNLETLKQTGAFTGAPVEREITWTQSGEELVGTVFVRPLSYHSAVSDLAALAGQRDAMAGRIASCICDEHGKPIFTPQDITDGPIVTGADGKPELDEQGRPIRSGAALDGNLTMALLTVIAEVSTGGKPQS</sequence>
<dbReference type="InterPro" id="IPR024410">
    <property type="entry name" value="Phage_TAC_12"/>
</dbReference>